<reference evidence="1" key="1">
    <citation type="journal article" date="2023" name="Mol. Biol. Evol.">
        <title>Third-Generation Sequencing Reveals the Adaptive Role of the Epigenome in Three Deep-Sea Polychaetes.</title>
        <authorList>
            <person name="Perez M."/>
            <person name="Aroh O."/>
            <person name="Sun Y."/>
            <person name="Lan Y."/>
            <person name="Juniper S.K."/>
            <person name="Young C.R."/>
            <person name="Angers B."/>
            <person name="Qian P.Y."/>
        </authorList>
    </citation>
    <scope>NUCLEOTIDE SEQUENCE</scope>
    <source>
        <strain evidence="1">P08H-3</strain>
    </source>
</reference>
<dbReference type="Gene3D" id="3.40.50.300">
    <property type="entry name" value="P-loop containing nucleotide triphosphate hydrolases"/>
    <property type="match status" value="1"/>
</dbReference>
<name>A0AAD9IZA6_9ANNE</name>
<dbReference type="InterPro" id="IPR052654">
    <property type="entry name" value="CS_Sulfotransferase"/>
</dbReference>
<proteinExistence type="predicted"/>
<dbReference type="SUPFAM" id="SSF52540">
    <property type="entry name" value="P-loop containing nucleoside triphosphate hydrolases"/>
    <property type="match status" value="1"/>
</dbReference>
<dbReference type="PANTHER" id="PTHR15723:SF0">
    <property type="entry name" value="CARBOHYDRATE SULFOTRANSFERASE 15"/>
    <property type="match status" value="1"/>
</dbReference>
<evidence type="ECO:0000313" key="1">
    <source>
        <dbReference type="EMBL" id="KAK2142850.1"/>
    </source>
</evidence>
<dbReference type="GO" id="GO:0050659">
    <property type="term" value="F:N-acetylgalactosamine 4-sulfate 6-O-sulfotransferase activity"/>
    <property type="evidence" value="ECO:0007669"/>
    <property type="project" value="TreeGrafter"/>
</dbReference>
<dbReference type="AlphaFoldDB" id="A0AAD9IZA6"/>
<comment type="caution">
    <text evidence="1">The sequence shown here is derived from an EMBL/GenBank/DDBJ whole genome shotgun (WGS) entry which is preliminary data.</text>
</comment>
<accession>A0AAD9IZA6</accession>
<dbReference type="InterPro" id="IPR027417">
    <property type="entry name" value="P-loop_NTPase"/>
</dbReference>
<feature type="non-terminal residue" evidence="1">
    <location>
        <position position="1"/>
    </location>
</feature>
<dbReference type="EMBL" id="JAODUP010000907">
    <property type="protein sequence ID" value="KAK2142850.1"/>
    <property type="molecule type" value="Genomic_DNA"/>
</dbReference>
<keyword evidence="2" id="KW-1185">Reference proteome</keyword>
<evidence type="ECO:0000313" key="2">
    <source>
        <dbReference type="Proteomes" id="UP001208570"/>
    </source>
</evidence>
<sequence length="57" mass="6970">KRSVIGSLYPVFINDWLSVFPREQFLFIKSEEYFKNRTAIIMDIIDFLQLSKFIYCW</sequence>
<dbReference type="GO" id="GO:0019319">
    <property type="term" value="P:hexose biosynthetic process"/>
    <property type="evidence" value="ECO:0007669"/>
    <property type="project" value="TreeGrafter"/>
</dbReference>
<dbReference type="Proteomes" id="UP001208570">
    <property type="component" value="Unassembled WGS sequence"/>
</dbReference>
<gene>
    <name evidence="1" type="ORF">LSH36_907g01085</name>
</gene>
<dbReference type="PANTHER" id="PTHR15723">
    <property type="entry name" value="CARBOHYDRATE SULFOTRANSFERASE 15"/>
    <property type="match status" value="1"/>
</dbReference>
<organism evidence="1 2">
    <name type="scientific">Paralvinella palmiformis</name>
    <dbReference type="NCBI Taxonomy" id="53620"/>
    <lineage>
        <taxon>Eukaryota</taxon>
        <taxon>Metazoa</taxon>
        <taxon>Spiralia</taxon>
        <taxon>Lophotrochozoa</taxon>
        <taxon>Annelida</taxon>
        <taxon>Polychaeta</taxon>
        <taxon>Sedentaria</taxon>
        <taxon>Canalipalpata</taxon>
        <taxon>Terebellida</taxon>
        <taxon>Terebelliformia</taxon>
        <taxon>Alvinellidae</taxon>
        <taxon>Paralvinella</taxon>
    </lineage>
</organism>
<protein>
    <submittedName>
        <fullName evidence="1">Uncharacterized protein</fullName>
    </submittedName>
</protein>